<dbReference type="OrthoDB" id="8683209at2"/>
<evidence type="ECO:0000313" key="1">
    <source>
        <dbReference type="EMBL" id="VCU71344.1"/>
    </source>
</evidence>
<organism evidence="1 2">
    <name type="scientific">Pigmentiphaga humi</name>
    <dbReference type="NCBI Taxonomy" id="2478468"/>
    <lineage>
        <taxon>Bacteria</taxon>
        <taxon>Pseudomonadati</taxon>
        <taxon>Pseudomonadota</taxon>
        <taxon>Betaproteobacteria</taxon>
        <taxon>Burkholderiales</taxon>
        <taxon>Alcaligenaceae</taxon>
        <taxon>Pigmentiphaga</taxon>
    </lineage>
</organism>
<dbReference type="AlphaFoldDB" id="A0A3P4B4X4"/>
<keyword evidence="2" id="KW-1185">Reference proteome</keyword>
<protein>
    <submittedName>
        <fullName evidence="1">Uncharacterized protein</fullName>
    </submittedName>
</protein>
<accession>A0A3P4B4X4</accession>
<name>A0A3P4B4X4_9BURK</name>
<sequence length="213" mass="24027">MSAGLPVGTAEDAPRQPLWLVLDACVLMSSILRPLLLDMAEQGWFRPVWSARIGLEWRRNAARVWGVGVEVLEAQWAALEQRFPDADAGDVALYEASLRYGDPKDRHVVAAGLARRARAALQQRPCVRVLTWNLKDFDRAELRRQDMSVWDPDRQLADWAAQDPAGVAAALAGVPAYARLLERDEPVMATLRRERLFRTCRLLAEHLEPQPQE</sequence>
<dbReference type="EMBL" id="UWPJ01000026">
    <property type="protein sequence ID" value="VCU71344.1"/>
    <property type="molecule type" value="Genomic_DNA"/>
</dbReference>
<evidence type="ECO:0000313" key="2">
    <source>
        <dbReference type="Proteomes" id="UP000277294"/>
    </source>
</evidence>
<proteinExistence type="predicted"/>
<dbReference type="Proteomes" id="UP000277294">
    <property type="component" value="Unassembled WGS sequence"/>
</dbReference>
<reference evidence="1 2" key="1">
    <citation type="submission" date="2018-10" db="EMBL/GenBank/DDBJ databases">
        <authorList>
            <person name="Criscuolo A."/>
        </authorList>
    </citation>
    <scope>NUCLEOTIDE SEQUENCE [LARGE SCALE GENOMIC DNA]</scope>
    <source>
        <strain evidence="1">DnA1</strain>
    </source>
</reference>
<gene>
    <name evidence="1" type="ORF">PIGHUM_03425</name>
</gene>